<evidence type="ECO:0000256" key="3">
    <source>
        <dbReference type="ARBA" id="ARBA00022701"/>
    </source>
</evidence>
<evidence type="ECO:0000256" key="1">
    <source>
        <dbReference type="ARBA" id="ARBA00004245"/>
    </source>
</evidence>
<dbReference type="SMART" id="SM01052">
    <property type="entry name" value="CAP_GLY"/>
    <property type="match status" value="2"/>
</dbReference>
<dbReference type="Pfam" id="PF16641">
    <property type="entry name" value="CLIP1_ZNF"/>
    <property type="match status" value="2"/>
</dbReference>
<proteinExistence type="predicted"/>
<feature type="compositionally biased region" description="Polar residues" evidence="8">
    <location>
        <begin position="229"/>
        <end position="238"/>
    </location>
</feature>
<accession>A0ABD2WJ57</accession>
<evidence type="ECO:0000313" key="10">
    <source>
        <dbReference type="EMBL" id="KAL3392930.1"/>
    </source>
</evidence>
<dbReference type="PROSITE" id="PS00845">
    <property type="entry name" value="CAP_GLY_1"/>
    <property type="match status" value="2"/>
</dbReference>
<dbReference type="EMBL" id="JBJJXI010000101">
    <property type="protein sequence ID" value="KAL3392930.1"/>
    <property type="molecule type" value="Genomic_DNA"/>
</dbReference>
<feature type="region of interest" description="Disordered" evidence="8">
    <location>
        <begin position="271"/>
        <end position="308"/>
    </location>
</feature>
<dbReference type="SUPFAM" id="SSF74924">
    <property type="entry name" value="Cap-Gly domain"/>
    <property type="match status" value="2"/>
</dbReference>
<feature type="domain" description="CAP-Gly" evidence="9">
    <location>
        <begin position="183"/>
        <end position="225"/>
    </location>
</feature>
<feature type="domain" description="CAP-Gly" evidence="9">
    <location>
        <begin position="69"/>
        <end position="111"/>
    </location>
</feature>
<feature type="region of interest" description="Disordered" evidence="8">
    <location>
        <begin position="219"/>
        <end position="258"/>
    </location>
</feature>
<dbReference type="Gene3D" id="2.30.30.190">
    <property type="entry name" value="CAP Gly-rich-like domain"/>
    <property type="match status" value="2"/>
</dbReference>
<comment type="subcellular location">
    <subcellularLocation>
        <location evidence="1">Cytoplasm</location>
        <location evidence="1">Cytoskeleton</location>
    </subcellularLocation>
</comment>
<name>A0ABD2WJ57_9HYME</name>
<evidence type="ECO:0000259" key="9">
    <source>
        <dbReference type="PROSITE" id="PS50245"/>
    </source>
</evidence>
<evidence type="ECO:0000313" key="11">
    <source>
        <dbReference type="Proteomes" id="UP001627154"/>
    </source>
</evidence>
<keyword evidence="6" id="KW-0206">Cytoskeleton</keyword>
<dbReference type="PANTHER" id="PTHR18916:SF82">
    <property type="entry name" value="CAP-GLY DOMAIN-CONTAINING PROTEIN"/>
    <property type="match status" value="1"/>
</dbReference>
<dbReference type="GO" id="GO:0005874">
    <property type="term" value="C:microtubule"/>
    <property type="evidence" value="ECO:0007669"/>
    <property type="project" value="UniProtKB-KW"/>
</dbReference>
<feature type="coiled-coil region" evidence="7">
    <location>
        <begin position="1136"/>
        <end position="1223"/>
    </location>
</feature>
<dbReference type="InterPro" id="IPR000938">
    <property type="entry name" value="CAP-Gly_domain"/>
</dbReference>
<dbReference type="InterPro" id="IPR036859">
    <property type="entry name" value="CAP-Gly_dom_sf"/>
</dbReference>
<feature type="coiled-coil region" evidence="7">
    <location>
        <begin position="696"/>
        <end position="1110"/>
    </location>
</feature>
<feature type="coiled-coil region" evidence="7">
    <location>
        <begin position="1252"/>
        <end position="1301"/>
    </location>
</feature>
<comment type="caution">
    <text evidence="10">The sequence shown here is derived from an EMBL/GenBank/DDBJ whole genome shotgun (WGS) entry which is preliminary data.</text>
</comment>
<keyword evidence="5 7" id="KW-0175">Coiled coil</keyword>
<evidence type="ECO:0000256" key="5">
    <source>
        <dbReference type="ARBA" id="ARBA00023054"/>
    </source>
</evidence>
<evidence type="ECO:0000256" key="4">
    <source>
        <dbReference type="ARBA" id="ARBA00022737"/>
    </source>
</evidence>
<feature type="compositionally biased region" description="Pro residues" evidence="8">
    <location>
        <begin position="20"/>
        <end position="31"/>
    </location>
</feature>
<organism evidence="10 11">
    <name type="scientific">Trichogramma kaykai</name>
    <dbReference type="NCBI Taxonomy" id="54128"/>
    <lineage>
        <taxon>Eukaryota</taxon>
        <taxon>Metazoa</taxon>
        <taxon>Ecdysozoa</taxon>
        <taxon>Arthropoda</taxon>
        <taxon>Hexapoda</taxon>
        <taxon>Insecta</taxon>
        <taxon>Pterygota</taxon>
        <taxon>Neoptera</taxon>
        <taxon>Endopterygota</taxon>
        <taxon>Hymenoptera</taxon>
        <taxon>Apocrita</taxon>
        <taxon>Proctotrupomorpha</taxon>
        <taxon>Chalcidoidea</taxon>
        <taxon>Trichogrammatidae</taxon>
        <taxon>Trichogramma</taxon>
    </lineage>
</organism>
<keyword evidence="3" id="KW-0493">Microtubule</keyword>
<evidence type="ECO:0000256" key="2">
    <source>
        <dbReference type="ARBA" id="ARBA00022490"/>
    </source>
</evidence>
<keyword evidence="4" id="KW-0677">Repeat</keyword>
<dbReference type="Proteomes" id="UP001627154">
    <property type="component" value="Unassembled WGS sequence"/>
</dbReference>
<feature type="coiled-coil region" evidence="7">
    <location>
        <begin position="644"/>
        <end position="671"/>
    </location>
</feature>
<dbReference type="PROSITE" id="PS50245">
    <property type="entry name" value="CAP_GLY_2"/>
    <property type="match status" value="2"/>
</dbReference>
<feature type="coiled-coil region" evidence="7">
    <location>
        <begin position="1327"/>
        <end position="1463"/>
    </location>
</feature>
<keyword evidence="2" id="KW-0963">Cytoplasm</keyword>
<protein>
    <recommendedName>
        <fullName evidence="9">CAP-Gly domain-containing protein</fullName>
    </recommendedName>
</protein>
<dbReference type="Pfam" id="PF01302">
    <property type="entry name" value="CAP_GLY"/>
    <property type="match status" value="2"/>
</dbReference>
<evidence type="ECO:0000256" key="8">
    <source>
        <dbReference type="SAM" id="MobiDB-lite"/>
    </source>
</evidence>
<gene>
    <name evidence="10" type="ORF">TKK_012631</name>
</gene>
<evidence type="ECO:0000256" key="6">
    <source>
        <dbReference type="ARBA" id="ARBA00023212"/>
    </source>
</evidence>
<evidence type="ECO:0000256" key="7">
    <source>
        <dbReference type="SAM" id="Coils"/>
    </source>
</evidence>
<keyword evidence="11" id="KW-1185">Reference proteome</keyword>
<reference evidence="10 11" key="1">
    <citation type="journal article" date="2024" name="bioRxiv">
        <title>A reference genome for Trichogramma kaykai: A tiny desert-dwelling parasitoid wasp with competing sex-ratio distorters.</title>
        <authorList>
            <person name="Culotta J."/>
            <person name="Lindsey A.R."/>
        </authorList>
    </citation>
    <scope>NUCLEOTIDE SEQUENCE [LARGE SCALE GENOMIC DNA]</scope>
    <source>
        <strain evidence="10 11">KSX58</strain>
    </source>
</reference>
<feature type="region of interest" description="Disordered" evidence="8">
    <location>
        <begin position="1"/>
        <end position="38"/>
    </location>
</feature>
<dbReference type="InterPro" id="IPR032108">
    <property type="entry name" value="CLIP1_ZNF"/>
</dbReference>
<sequence>MADKPSGLRPPSKIGRPGCLQPPKPAIPPSSPLSSTNNSVVLTEDTDSFIIGDRVWVGGNKPGAIAYIGETQFAPGDWAGIVLDEPIGKNDGSVAGCRYFQCEPKRGIFSRLTRLTRKPLSNAQESPTNCSRGTLNKNISPSLNASTTSLASISSVSQKLQLGERVIVSSSQGSKMGVLRYMGQTDFAPGEWCGVELDDPVGKNDGSINDKRYFECRPNHGLFAPPNKVSRSPSNRKSTGVIHKPSGAALNSSLRSKAGSRESLASISSVATSVASKMTTSSTSRLPKKSTLMSTSTPARKTAQELSKEQQKEIEILRKERDVERERVTKAASQADEAEKKYAILQKEYAKYKEDTEKSNQEIKQKLDIIFDEKNALVSQLDEERRKSEDLLFRCEEESIKIDDVQEEESHKNVTISRYESKVKDLEKKLFEERERIIKLEKENTKLFETEEELIKLRSSNQTQANEENHQITKLQMNYETLKNDNEKLSKLINEKNKAIENYEVQLQKLNDQLNDQNTKIDAQEQLHRDLHEKLTNNKKMLDEKIIQYEKIQNECKAKTDEMEVSMQTLATSLVNFKEQSKNEIKNLTDEHQMTLKEKDELIKSRTLELKQEHLNLFVSQEGVLEKLKKENSRQIKELSESFKLLLDTKNQDLEKTNAQLEKSIQDGKKIMIEFEDLKSAHSEKEKEKKIIYAELEDTRKKLKNSSDLYVKLQEEMIELKSCCDKQMKDSIQAKTILENQNDALTTEIEKLKEQLKISKQEMQNKLKEKDEHLKKLIDDSAQNTVHFSSVEKDLKQSLQNKDDETKQLSDKITELRDALTLSEETKTNLESELRMYETNIAEMNEKFTSSEEKISQLVNQKEKLELEIKNIVSTSVDSSDKLTKYSEDLREKEKELVESREREFELKKNIKIAETKISTLSQDLGNVNKIVDQLKEENEELKLKVSSELRERQNISEKLAASELLHKDVSNKYETLEEILQKQSIDLKETTKSLESAQEKKIELEKDMIEKTTKHEQKMRSFNEQIQGLNEKISDLEKQKSQILDDKKSKDVQLKKIESDLNVKTQYISELESTNELKNRKILELNENLEKLKVENDELKKSSSEINTKYNEVLLEVTILKSSNTNLESHMTLEIANLKQQLEDEKSTLDTALKESKNSIDELTKQLTLSSESNSKLSTKCTELESLIATQEKQIQLLNDNLSTEKNDCKNIQRELENIKKDFAMRNDEIELKDKELFSLKNSLQVSKTNFVSLKEEFNSKLKTINSLEEELMKIKTSSETKANANVEETEKKIDELNRKYSKDLACKDAIITKMAEEKEKILKAVHESELTRKGMEEKLQKYDEELKLKETTIEKNRMEEEKLKQVLKNYEEKQQKNKDLIDKYRIDIKTKETNITELSEIKIELNEKLQNTMNQIEFLNNKIISLEESKKQLEFENKQLISKHDEAMMKLNIENEKFKNNDKNDLAINECSNKKNIESKSANGLELEQLKSEYEEAKGQINFLNSVIVDMQHKNEKLKSKVEVLEMGIPPQEADDYSHLIQKTLPPPRVFCDICDEFDLHDTDDCPKQAQDPDEQVHNPSKTKKVLAQRPYCETCEMFGHDTSACEDTGTF</sequence>
<dbReference type="PANTHER" id="PTHR18916">
    <property type="entry name" value="DYNACTIN 1-RELATED MICROTUBULE-BINDING"/>
    <property type="match status" value="1"/>
</dbReference>
<feature type="compositionally biased region" description="Polar residues" evidence="8">
    <location>
        <begin position="277"/>
        <end position="299"/>
    </location>
</feature>